<gene>
    <name evidence="2" type="ORF">B0I28_101265</name>
</gene>
<feature type="compositionally biased region" description="Acidic residues" evidence="1">
    <location>
        <begin position="12"/>
        <end position="21"/>
    </location>
</feature>
<sequence>MASTYENATATEEPEAPETEAPEPQRPVALKAPLLLVTSDEAYGVCGADGVCE</sequence>
<dbReference type="AlphaFoldDB" id="A0A2T0UVI2"/>
<protein>
    <submittedName>
        <fullName evidence="2">Uncharacterized protein</fullName>
    </submittedName>
</protein>
<reference evidence="2 3" key="1">
    <citation type="submission" date="2018-03" db="EMBL/GenBank/DDBJ databases">
        <title>Genomic Encyclopedia of Type Strains, Phase III (KMG-III): the genomes of soil and plant-associated and newly described type strains.</title>
        <authorList>
            <person name="Whitman W."/>
        </authorList>
    </citation>
    <scope>NUCLEOTIDE SEQUENCE [LARGE SCALE GENOMIC DNA]</scope>
    <source>
        <strain evidence="2 3">CGMCC 4.7067</strain>
    </source>
</reference>
<feature type="region of interest" description="Disordered" evidence="1">
    <location>
        <begin position="1"/>
        <end position="29"/>
    </location>
</feature>
<accession>A0A2T0UVI2</accession>
<comment type="caution">
    <text evidence="2">The sequence shown here is derived from an EMBL/GenBank/DDBJ whole genome shotgun (WGS) entry which is preliminary data.</text>
</comment>
<organism evidence="2 3">
    <name type="scientific">Glycomyces artemisiae</name>
    <dbReference type="NCBI Taxonomy" id="1076443"/>
    <lineage>
        <taxon>Bacteria</taxon>
        <taxon>Bacillati</taxon>
        <taxon>Actinomycetota</taxon>
        <taxon>Actinomycetes</taxon>
        <taxon>Glycomycetales</taxon>
        <taxon>Glycomycetaceae</taxon>
        <taxon>Glycomyces</taxon>
    </lineage>
</organism>
<proteinExistence type="predicted"/>
<dbReference type="RefSeq" id="WP_181245591.1">
    <property type="nucleotide sequence ID" value="NZ_PVTJ01000001.1"/>
</dbReference>
<evidence type="ECO:0000313" key="2">
    <source>
        <dbReference type="EMBL" id="PRY61941.1"/>
    </source>
</evidence>
<name>A0A2T0UVI2_9ACTN</name>
<evidence type="ECO:0000313" key="3">
    <source>
        <dbReference type="Proteomes" id="UP000238176"/>
    </source>
</evidence>
<evidence type="ECO:0000256" key="1">
    <source>
        <dbReference type="SAM" id="MobiDB-lite"/>
    </source>
</evidence>
<keyword evidence="3" id="KW-1185">Reference proteome</keyword>
<dbReference type="EMBL" id="PVTJ01000001">
    <property type="protein sequence ID" value="PRY61941.1"/>
    <property type="molecule type" value="Genomic_DNA"/>
</dbReference>
<dbReference type="Proteomes" id="UP000238176">
    <property type="component" value="Unassembled WGS sequence"/>
</dbReference>